<evidence type="ECO:0000313" key="2">
    <source>
        <dbReference type="Proteomes" id="UP000216345"/>
    </source>
</evidence>
<organism evidence="1 2">
    <name type="scientific">Brucella rhizosphaerae</name>
    <dbReference type="NCBI Taxonomy" id="571254"/>
    <lineage>
        <taxon>Bacteria</taxon>
        <taxon>Pseudomonadati</taxon>
        <taxon>Pseudomonadota</taxon>
        <taxon>Alphaproteobacteria</taxon>
        <taxon>Hyphomicrobiales</taxon>
        <taxon>Brucellaceae</taxon>
        <taxon>Brucella/Ochrobactrum group</taxon>
        <taxon>Brucella</taxon>
    </lineage>
</organism>
<dbReference type="RefSeq" id="WP_094574086.1">
    <property type="nucleotide sequence ID" value="NZ_JBHEEL010000002.1"/>
</dbReference>
<dbReference type="Proteomes" id="UP000216345">
    <property type="component" value="Unassembled WGS sequence"/>
</dbReference>
<keyword evidence="2" id="KW-1185">Reference proteome</keyword>
<name>A0A256FSX4_9HYPH</name>
<dbReference type="EMBL" id="NNRK01000017">
    <property type="protein sequence ID" value="OYR17860.1"/>
    <property type="molecule type" value="Genomic_DNA"/>
</dbReference>
<sequence>MQRLNYDKANPPLYERGVIRTGVDERFNHGALLFLLRKNVNFVLAGRLAARMRRTRDNTDAVQNGGDCMFFCQTLLALRVYEREGIRLIP</sequence>
<reference evidence="1 2" key="1">
    <citation type="submission" date="2017-07" db="EMBL/GenBank/DDBJ databases">
        <title>Phylogenetic study on the rhizospheric bacterium Ochrobactrum sp. A44.</title>
        <authorList>
            <person name="Krzyzanowska D.M."/>
            <person name="Ossowicki A."/>
            <person name="Rajewska M."/>
            <person name="Maciag T."/>
            <person name="Kaczynski Z."/>
            <person name="Czerwicka M."/>
            <person name="Jafra S."/>
        </authorList>
    </citation>
    <scope>NUCLEOTIDE SEQUENCE [LARGE SCALE GENOMIC DNA]</scope>
    <source>
        <strain evidence="1 2">PR17</strain>
    </source>
</reference>
<protein>
    <submittedName>
        <fullName evidence="1">Uncharacterized protein</fullName>
    </submittedName>
</protein>
<dbReference type="AlphaFoldDB" id="A0A256FSX4"/>
<comment type="caution">
    <text evidence="1">The sequence shown here is derived from an EMBL/GenBank/DDBJ whole genome shotgun (WGS) entry which is preliminary data.</text>
</comment>
<evidence type="ECO:0000313" key="1">
    <source>
        <dbReference type="EMBL" id="OYR17860.1"/>
    </source>
</evidence>
<accession>A0A256FSX4</accession>
<gene>
    <name evidence="1" type="ORF">CEV32_3623</name>
</gene>
<proteinExistence type="predicted"/>